<evidence type="ECO:0000313" key="4">
    <source>
        <dbReference type="RefSeq" id="XP_010916066.1"/>
    </source>
</evidence>
<protein>
    <submittedName>
        <fullName evidence="4">60S ribosomal protein L18a-like protein isoform X2</fullName>
    </submittedName>
</protein>
<dbReference type="InterPro" id="IPR044804">
    <property type="entry name" value="Ribosomal_eL20z-like"/>
</dbReference>
<dbReference type="FunCoup" id="A0A6I9QVW7">
    <property type="interactions" value="232"/>
</dbReference>
<accession>A0A6I9QVW7</accession>
<dbReference type="PANTHER" id="PTHR46631">
    <property type="entry name" value="60S RIBOSOMAL PROTEIN L18A-LIKE"/>
    <property type="match status" value="1"/>
</dbReference>
<dbReference type="InParanoid" id="A0A6I9QVW7"/>
<dbReference type="Proteomes" id="UP000504607">
    <property type="component" value="Chromosome 3"/>
</dbReference>
<dbReference type="PANTHER" id="PTHR46631:SF27">
    <property type="entry name" value="OS05G0564800 PROTEIN"/>
    <property type="match status" value="1"/>
</dbReference>
<evidence type="ECO:0000256" key="1">
    <source>
        <dbReference type="SAM" id="MobiDB-lite"/>
    </source>
</evidence>
<dbReference type="RefSeq" id="XP_010916066.1">
    <property type="nucleotide sequence ID" value="XM_010917764.3"/>
</dbReference>
<evidence type="ECO:0000313" key="3">
    <source>
        <dbReference type="Proteomes" id="UP000504607"/>
    </source>
</evidence>
<evidence type="ECO:0000256" key="2">
    <source>
        <dbReference type="SAM" id="Phobius"/>
    </source>
</evidence>
<name>A0A6I9QVW7_ELAGV</name>
<dbReference type="KEGG" id="egu:105040992"/>
<keyword evidence="2" id="KW-1133">Transmembrane helix</keyword>
<proteinExistence type="predicted"/>
<feature type="compositionally biased region" description="Pro residues" evidence="1">
    <location>
        <begin position="27"/>
        <end position="40"/>
    </location>
</feature>
<gene>
    <name evidence="4" type="primary">LOC105040992</name>
</gene>
<dbReference type="OrthoDB" id="1304551at2759"/>
<keyword evidence="3" id="KW-1185">Reference proteome</keyword>
<dbReference type="AlphaFoldDB" id="A0A6I9QVW7"/>
<feature type="transmembrane region" description="Helical" evidence="2">
    <location>
        <begin position="89"/>
        <end position="122"/>
    </location>
</feature>
<feature type="transmembrane region" description="Helical" evidence="2">
    <location>
        <begin position="128"/>
        <end position="149"/>
    </location>
</feature>
<keyword evidence="2" id="KW-0812">Transmembrane</keyword>
<keyword evidence="2" id="KW-0472">Membrane</keyword>
<sequence>MATMGGRSGKDDPTKISVEQPPCYGTFPPPPPPSPSAPLPPQSRYPPPLVYHHNPPATYHAIPVGYQTQPYQALVDGIPMTMREPPLPICGIGIGWALFLSGFFLAAIPWYVGVFILLFVALDYREKPGLVACTVAAVLTLVPIILQAFNFHIFW</sequence>
<dbReference type="GeneID" id="105040992"/>
<reference evidence="4" key="1">
    <citation type="submission" date="2025-08" db="UniProtKB">
        <authorList>
            <consortium name="RefSeq"/>
        </authorList>
    </citation>
    <scope>IDENTIFICATION</scope>
</reference>
<feature type="region of interest" description="Disordered" evidence="1">
    <location>
        <begin position="1"/>
        <end position="40"/>
    </location>
</feature>
<organism evidence="3 4">
    <name type="scientific">Elaeis guineensis var. tenera</name>
    <name type="common">Oil palm</name>
    <dbReference type="NCBI Taxonomy" id="51953"/>
    <lineage>
        <taxon>Eukaryota</taxon>
        <taxon>Viridiplantae</taxon>
        <taxon>Streptophyta</taxon>
        <taxon>Embryophyta</taxon>
        <taxon>Tracheophyta</taxon>
        <taxon>Spermatophyta</taxon>
        <taxon>Magnoliopsida</taxon>
        <taxon>Liliopsida</taxon>
        <taxon>Arecaceae</taxon>
        <taxon>Arecoideae</taxon>
        <taxon>Cocoseae</taxon>
        <taxon>Elaeidinae</taxon>
        <taxon>Elaeis</taxon>
    </lineage>
</organism>